<dbReference type="InterPro" id="IPR036873">
    <property type="entry name" value="Rhodanese-like_dom_sf"/>
</dbReference>
<dbReference type="Gene3D" id="3.40.250.10">
    <property type="entry name" value="Rhodanese-like domain"/>
    <property type="match status" value="1"/>
</dbReference>
<proteinExistence type="predicted"/>
<organism evidence="2 3">
    <name type="scientific">Meiothermus granaticius NBRC 107808</name>
    <dbReference type="NCBI Taxonomy" id="1227551"/>
    <lineage>
        <taxon>Bacteria</taxon>
        <taxon>Thermotogati</taxon>
        <taxon>Deinococcota</taxon>
        <taxon>Deinococci</taxon>
        <taxon>Thermales</taxon>
        <taxon>Thermaceae</taxon>
        <taxon>Meiothermus</taxon>
    </lineage>
</organism>
<name>A0A399FEF7_9DEIN</name>
<feature type="domain" description="Rhodanese" evidence="1">
    <location>
        <begin position="51"/>
        <end position="131"/>
    </location>
</feature>
<evidence type="ECO:0000259" key="1">
    <source>
        <dbReference type="PROSITE" id="PS50206"/>
    </source>
</evidence>
<reference evidence="2 3" key="1">
    <citation type="submission" date="2018-08" db="EMBL/GenBank/DDBJ databases">
        <title>Meiothermus granaticius genome AF-68 sequencing project.</title>
        <authorList>
            <person name="Da Costa M.S."/>
            <person name="Albuquerque L."/>
            <person name="Raposo P."/>
            <person name="Froufe H.J.C."/>
            <person name="Barroso C.S."/>
            <person name="Egas C."/>
        </authorList>
    </citation>
    <scope>NUCLEOTIDE SEQUENCE [LARGE SCALE GENOMIC DNA]</scope>
    <source>
        <strain evidence="2 3">AF-68</strain>
    </source>
</reference>
<dbReference type="PROSITE" id="PS50206">
    <property type="entry name" value="RHODANESE_3"/>
    <property type="match status" value="1"/>
</dbReference>
<dbReference type="EC" id="2.8.1.1" evidence="2"/>
<dbReference type="PANTHER" id="PTHR43031">
    <property type="entry name" value="FAD-DEPENDENT OXIDOREDUCTASE"/>
    <property type="match status" value="1"/>
</dbReference>
<dbReference type="SMART" id="SM00450">
    <property type="entry name" value="RHOD"/>
    <property type="match status" value="1"/>
</dbReference>
<evidence type="ECO:0000313" key="3">
    <source>
        <dbReference type="Proteomes" id="UP000266178"/>
    </source>
</evidence>
<accession>A0A399FEF7</accession>
<gene>
    <name evidence="2" type="primary">glpE_1</name>
    <name evidence="2" type="ORF">Mgrana_00785</name>
</gene>
<dbReference type="Pfam" id="PF00581">
    <property type="entry name" value="Rhodanese"/>
    <property type="match status" value="1"/>
</dbReference>
<evidence type="ECO:0000313" key="2">
    <source>
        <dbReference type="EMBL" id="RIH93341.1"/>
    </source>
</evidence>
<keyword evidence="2" id="KW-0808">Transferase</keyword>
<comment type="caution">
    <text evidence="2">The sequence shown here is derived from an EMBL/GenBank/DDBJ whole genome shotgun (WGS) entry which is preliminary data.</text>
</comment>
<dbReference type="InterPro" id="IPR050229">
    <property type="entry name" value="GlpE_sulfurtransferase"/>
</dbReference>
<dbReference type="Proteomes" id="UP000266178">
    <property type="component" value="Unassembled WGS sequence"/>
</dbReference>
<keyword evidence="3" id="KW-1185">Reference proteome</keyword>
<dbReference type="SUPFAM" id="SSF52821">
    <property type="entry name" value="Rhodanese/Cell cycle control phosphatase"/>
    <property type="match status" value="1"/>
</dbReference>
<dbReference type="PANTHER" id="PTHR43031:SF1">
    <property type="entry name" value="PYRIDINE NUCLEOTIDE-DISULPHIDE OXIDOREDUCTASE"/>
    <property type="match status" value="1"/>
</dbReference>
<dbReference type="CDD" id="cd00158">
    <property type="entry name" value="RHOD"/>
    <property type="match status" value="1"/>
</dbReference>
<dbReference type="AlphaFoldDB" id="A0A399FEF7"/>
<dbReference type="EMBL" id="QWLB01000007">
    <property type="protein sequence ID" value="RIH93341.1"/>
    <property type="molecule type" value="Genomic_DNA"/>
</dbReference>
<dbReference type="GO" id="GO:0004792">
    <property type="term" value="F:thiosulfate-cyanide sulfurtransferase activity"/>
    <property type="evidence" value="ECO:0007669"/>
    <property type="project" value="UniProtKB-EC"/>
</dbReference>
<protein>
    <submittedName>
        <fullName evidence="2">Thiosulfate sulfurtransferase GlpE</fullName>
        <ecNumber evidence="2">2.8.1.1</ecNumber>
    </submittedName>
</protein>
<dbReference type="InterPro" id="IPR001763">
    <property type="entry name" value="Rhodanese-like_dom"/>
</dbReference>
<sequence>MRHGSTVWLTSRIVHAVGCGARKVRIAIGCPGLAYAVEVKTLKPTELEAFLAGDPLVVDVRPAELTGQPAFPGALRIPVQDIQNSLHNLPQDRPILLLCERGLMSELAGLYLEAAGYTQVYNLEGGLRKLPKRAG</sequence>